<dbReference type="SUPFAM" id="SSF69360">
    <property type="entry name" value="Cell wall binding repeat"/>
    <property type="match status" value="1"/>
</dbReference>
<feature type="repeat" description="Cell wall-binding" evidence="9">
    <location>
        <begin position="198"/>
        <end position="217"/>
    </location>
</feature>
<evidence type="ECO:0000256" key="6">
    <source>
        <dbReference type="ARBA" id="ARBA00022960"/>
    </source>
</evidence>
<feature type="active site" description="Proton donor/acceptor" evidence="10">
    <location>
        <position position="116"/>
    </location>
</feature>
<comment type="similarity">
    <text evidence="2">Belongs to the YkuD family.</text>
</comment>
<dbReference type="AlphaFoldDB" id="A0A1G9QQL4"/>
<evidence type="ECO:0000313" key="13">
    <source>
        <dbReference type="EMBL" id="SDM13263.1"/>
    </source>
</evidence>
<reference evidence="13 14" key="1">
    <citation type="submission" date="2016-10" db="EMBL/GenBank/DDBJ databases">
        <authorList>
            <person name="de Groot N.N."/>
        </authorList>
    </citation>
    <scope>NUCLEOTIDE SEQUENCE [LARGE SCALE GENOMIC DNA]</scope>
    <source>
        <strain evidence="13 14">DSM 797</strain>
    </source>
</reference>
<accession>A0A1G9QQL4</accession>
<evidence type="ECO:0000256" key="5">
    <source>
        <dbReference type="ARBA" id="ARBA00022801"/>
    </source>
</evidence>
<evidence type="ECO:0000256" key="3">
    <source>
        <dbReference type="ARBA" id="ARBA00022679"/>
    </source>
</evidence>
<dbReference type="Pfam" id="PF01473">
    <property type="entry name" value="Choline_bind_1"/>
    <property type="match status" value="2"/>
</dbReference>
<dbReference type="PANTHER" id="PTHR30582">
    <property type="entry name" value="L,D-TRANSPEPTIDASE"/>
    <property type="match status" value="1"/>
</dbReference>
<organism evidence="13 14">
    <name type="scientific">Romboutsia lituseburensis DSM 797</name>
    <dbReference type="NCBI Taxonomy" id="1121325"/>
    <lineage>
        <taxon>Bacteria</taxon>
        <taxon>Bacillati</taxon>
        <taxon>Bacillota</taxon>
        <taxon>Clostridia</taxon>
        <taxon>Peptostreptococcales</taxon>
        <taxon>Peptostreptococcaceae</taxon>
        <taxon>Romboutsia</taxon>
    </lineage>
</organism>
<dbReference type="Pfam" id="PF03734">
    <property type="entry name" value="YkuD"/>
    <property type="match status" value="1"/>
</dbReference>
<dbReference type="FunFam" id="2.40.440.10:FF:000003">
    <property type="entry name" value="L,D-transpeptidase YciB"/>
    <property type="match status" value="1"/>
</dbReference>
<dbReference type="GO" id="GO:0018104">
    <property type="term" value="P:peptidoglycan-protein cross-linking"/>
    <property type="evidence" value="ECO:0007669"/>
    <property type="project" value="TreeGrafter"/>
</dbReference>
<dbReference type="CDD" id="cd16913">
    <property type="entry name" value="YkuD_like"/>
    <property type="match status" value="1"/>
</dbReference>
<evidence type="ECO:0000256" key="8">
    <source>
        <dbReference type="ARBA" id="ARBA00023316"/>
    </source>
</evidence>
<feature type="repeat" description="Cell wall-binding" evidence="9">
    <location>
        <begin position="318"/>
        <end position="337"/>
    </location>
</feature>
<dbReference type="InterPro" id="IPR018337">
    <property type="entry name" value="Cell_wall/Cho-bd_repeat"/>
</dbReference>
<feature type="repeat" description="Cell wall-binding" evidence="9">
    <location>
        <begin position="218"/>
        <end position="237"/>
    </location>
</feature>
<keyword evidence="3" id="KW-0808">Transferase</keyword>
<evidence type="ECO:0000259" key="12">
    <source>
        <dbReference type="PROSITE" id="PS52029"/>
    </source>
</evidence>
<feature type="repeat" description="Cell wall-binding" evidence="9">
    <location>
        <begin position="298"/>
        <end position="317"/>
    </location>
</feature>
<dbReference type="RefSeq" id="WP_170139188.1">
    <property type="nucleotide sequence ID" value="NZ_FNGW01000005.1"/>
</dbReference>
<dbReference type="GO" id="GO:0008360">
    <property type="term" value="P:regulation of cell shape"/>
    <property type="evidence" value="ECO:0007669"/>
    <property type="project" value="UniProtKB-UniRule"/>
</dbReference>
<dbReference type="SUPFAM" id="SSF141523">
    <property type="entry name" value="L,D-transpeptidase catalytic domain-like"/>
    <property type="match status" value="1"/>
</dbReference>
<keyword evidence="5" id="KW-0378">Hydrolase</keyword>
<protein>
    <submittedName>
        <fullName evidence="13">Glucan-binding domain-containing protein (YG repeat)</fullName>
    </submittedName>
</protein>
<feature type="repeat" description="Cell wall-binding" evidence="9">
    <location>
        <begin position="338"/>
        <end position="357"/>
    </location>
</feature>
<dbReference type="GO" id="GO:0016740">
    <property type="term" value="F:transferase activity"/>
    <property type="evidence" value="ECO:0007669"/>
    <property type="project" value="UniProtKB-KW"/>
</dbReference>
<evidence type="ECO:0000256" key="9">
    <source>
        <dbReference type="PROSITE-ProRule" id="PRU00591"/>
    </source>
</evidence>
<dbReference type="EMBL" id="FNGW01000005">
    <property type="protein sequence ID" value="SDM13263.1"/>
    <property type="molecule type" value="Genomic_DNA"/>
</dbReference>
<name>A0A1G9QQL4_9FIRM</name>
<keyword evidence="6 10" id="KW-0133">Cell shape</keyword>
<keyword evidence="8 10" id="KW-0961">Cell wall biogenesis/degradation</keyword>
<dbReference type="InterPro" id="IPR050979">
    <property type="entry name" value="LD-transpeptidase"/>
</dbReference>
<evidence type="ECO:0000313" key="14">
    <source>
        <dbReference type="Proteomes" id="UP000199068"/>
    </source>
</evidence>
<dbReference type="InterPro" id="IPR005490">
    <property type="entry name" value="LD_TPept_cat_dom"/>
</dbReference>
<keyword evidence="11" id="KW-0732">Signal</keyword>
<feature type="repeat" description="Cell wall-binding" evidence="9">
    <location>
        <begin position="258"/>
        <end position="277"/>
    </location>
</feature>
<evidence type="ECO:0000256" key="4">
    <source>
        <dbReference type="ARBA" id="ARBA00022737"/>
    </source>
</evidence>
<dbReference type="GO" id="GO:0071972">
    <property type="term" value="F:peptidoglycan L,D-transpeptidase activity"/>
    <property type="evidence" value="ECO:0007669"/>
    <property type="project" value="TreeGrafter"/>
</dbReference>
<dbReference type="Proteomes" id="UP000199068">
    <property type="component" value="Unassembled WGS sequence"/>
</dbReference>
<sequence length="377" mass="43710">MKRKISKLIAVMLTLCLVLMNGVQPAEAASNHLLIVNTKKNTLGYYVNRELVKTFKIASGKSSTPTPQGKTTIVNKIKNRPYYSGGIAGGDPKNPLGDRWLGLNIGGSYGSVYGIHGNNNESSIGNHVSGGCIRMHNSEVRWLFDRVSVGTDVIIKYTDQTDEQIAASYKIDLNVKKPGWSKENGKWYYITKDKNYYKNGWLKIDGKNYYFDKDGVMQTGWKKLDNKWYYLESNGVMQTGWKKLDNTWYYLESNGVMQTGWKKIDNNWYYFEDNGTMKTGWKTIDGKWYYFQETGIMRTGWYVIDNNWYYFQDNGDMRTGWYVIDNNWYYFQDNGNMRTGWYTIDGNWYYFYNDGKMATNTNIDGWDIDSNGIGTMN</sequence>
<dbReference type="PANTHER" id="PTHR30582:SF4">
    <property type="entry name" value="L,D-TRANSPEPTIDASE YQJB-RELATED"/>
    <property type="match status" value="1"/>
</dbReference>
<keyword evidence="14" id="KW-1185">Reference proteome</keyword>
<evidence type="ECO:0000256" key="1">
    <source>
        <dbReference type="ARBA" id="ARBA00004752"/>
    </source>
</evidence>
<dbReference type="Gene3D" id="2.10.270.10">
    <property type="entry name" value="Cholin Binding"/>
    <property type="match status" value="3"/>
</dbReference>
<dbReference type="InterPro" id="IPR038063">
    <property type="entry name" value="Transpep_catalytic_dom"/>
</dbReference>
<keyword evidence="4" id="KW-0677">Repeat</keyword>
<evidence type="ECO:0000256" key="7">
    <source>
        <dbReference type="ARBA" id="ARBA00022984"/>
    </source>
</evidence>
<feature type="domain" description="L,D-TPase catalytic" evidence="12">
    <location>
        <begin position="32"/>
        <end position="156"/>
    </location>
</feature>
<dbReference type="Gene3D" id="2.40.440.10">
    <property type="entry name" value="L,D-transpeptidase catalytic domain-like"/>
    <property type="match status" value="1"/>
</dbReference>
<feature type="active site" description="Nucleophile" evidence="10">
    <location>
        <position position="132"/>
    </location>
</feature>
<proteinExistence type="inferred from homology"/>
<keyword evidence="7 10" id="KW-0573">Peptidoglycan synthesis</keyword>
<dbReference type="PROSITE" id="PS52029">
    <property type="entry name" value="LD_TPASE"/>
    <property type="match status" value="1"/>
</dbReference>
<feature type="repeat" description="Cell wall-binding" evidence="9">
    <location>
        <begin position="238"/>
        <end position="257"/>
    </location>
</feature>
<dbReference type="STRING" id="1121325.SAMN04515677_105323"/>
<evidence type="ECO:0000256" key="2">
    <source>
        <dbReference type="ARBA" id="ARBA00005992"/>
    </source>
</evidence>
<feature type="signal peptide" evidence="11">
    <location>
        <begin position="1"/>
        <end position="28"/>
    </location>
</feature>
<comment type="pathway">
    <text evidence="1 10">Cell wall biogenesis; peptidoglycan biosynthesis.</text>
</comment>
<dbReference type="Pfam" id="PF19127">
    <property type="entry name" value="Choline_bind_3"/>
    <property type="match status" value="3"/>
</dbReference>
<dbReference type="GO" id="GO:0005576">
    <property type="term" value="C:extracellular region"/>
    <property type="evidence" value="ECO:0007669"/>
    <property type="project" value="TreeGrafter"/>
</dbReference>
<evidence type="ECO:0000256" key="11">
    <source>
        <dbReference type="SAM" id="SignalP"/>
    </source>
</evidence>
<feature type="chain" id="PRO_5011678676" evidence="11">
    <location>
        <begin position="29"/>
        <end position="377"/>
    </location>
</feature>
<dbReference type="GO" id="GO:0071555">
    <property type="term" value="P:cell wall organization"/>
    <property type="evidence" value="ECO:0007669"/>
    <property type="project" value="UniProtKB-UniRule"/>
</dbReference>
<evidence type="ECO:0000256" key="10">
    <source>
        <dbReference type="PROSITE-ProRule" id="PRU01373"/>
    </source>
</evidence>
<feature type="repeat" description="Cell wall-binding" evidence="9">
    <location>
        <begin position="278"/>
        <end position="297"/>
    </location>
</feature>
<gene>
    <name evidence="13" type="ORF">SAMN04515677_105323</name>
</gene>
<dbReference type="PROSITE" id="PS51170">
    <property type="entry name" value="CW"/>
    <property type="match status" value="8"/>
</dbReference>
<dbReference type="UniPathway" id="UPA00219"/>